<dbReference type="SUPFAM" id="SSF55909">
    <property type="entry name" value="Pentein"/>
    <property type="match status" value="1"/>
</dbReference>
<organism evidence="1 2">
    <name type="scientific">Aquimarina atlantica</name>
    <dbReference type="NCBI Taxonomy" id="1317122"/>
    <lineage>
        <taxon>Bacteria</taxon>
        <taxon>Pseudomonadati</taxon>
        <taxon>Bacteroidota</taxon>
        <taxon>Flavobacteriia</taxon>
        <taxon>Flavobacteriales</taxon>
        <taxon>Flavobacteriaceae</taxon>
        <taxon>Aquimarina</taxon>
    </lineage>
</organism>
<dbReference type="Proteomes" id="UP000023541">
    <property type="component" value="Unassembled WGS sequence"/>
</dbReference>
<dbReference type="Gene3D" id="3.75.10.10">
    <property type="entry name" value="L-arginine/glycine Amidinotransferase, Chain A"/>
    <property type="match status" value="1"/>
</dbReference>
<dbReference type="eggNOG" id="COG4874">
    <property type="taxonomic scope" value="Bacteria"/>
</dbReference>
<sequence>MEKQITNTIVMIRPVQFRMNEQTAVNNYYQETAGVDIETANSKAQQEFNQFVKVLREAGVNVIVIDDDPQNDTPDSIFPNNWVSFHENGDVGLYPMFAVNRRKERRPEILDQIEASGFEINNIIDYTGAEDEELFLEGTGSLVLDRVNRKAYCALSPRADEDLLIEFCEDFEYTPVIFTAYQTVNKKRLPIYHTNVMMGIGETFAVVCLESIDDKKERKNLVNHLKNDGKEVIAITENQVNNFAGNMLQVVGLGDKRYIVMSSAAFKSLTKDQITRIEKHCAILHSDLNTIETLGGGSARCMMAEVFLPKSL</sequence>
<dbReference type="PANTHER" id="PTHR43224:SF1">
    <property type="entry name" value="AMIDINOTRANSFERASE"/>
    <property type="match status" value="1"/>
</dbReference>
<gene>
    <name evidence="1" type="ORF">ATO12_21265</name>
</gene>
<reference evidence="1 2" key="1">
    <citation type="submission" date="2014-04" db="EMBL/GenBank/DDBJ databases">
        <title>Aquimarina sp. 22II-S11-z7 Genome Sequencing.</title>
        <authorList>
            <person name="Lai Q."/>
        </authorList>
    </citation>
    <scope>NUCLEOTIDE SEQUENCE [LARGE SCALE GENOMIC DNA]</scope>
    <source>
        <strain evidence="1 2">22II-S11-z7</strain>
    </source>
</reference>
<keyword evidence="2" id="KW-1185">Reference proteome</keyword>
<evidence type="ECO:0000313" key="1">
    <source>
        <dbReference type="EMBL" id="EZH72670.1"/>
    </source>
</evidence>
<comment type="caution">
    <text evidence="1">The sequence shown here is derived from an EMBL/GenBank/DDBJ whole genome shotgun (WGS) entry which is preliminary data.</text>
</comment>
<dbReference type="NCBIfam" id="NF046062">
    <property type="entry name" value="citrull_CtlX"/>
    <property type="match status" value="1"/>
</dbReference>
<evidence type="ECO:0000313" key="2">
    <source>
        <dbReference type="Proteomes" id="UP000023541"/>
    </source>
</evidence>
<proteinExistence type="predicted"/>
<accession>A0A023BRR1</accession>
<dbReference type="AlphaFoldDB" id="A0A023BRR1"/>
<dbReference type="EMBL" id="AQRA01000007">
    <property type="protein sequence ID" value="EZH72670.1"/>
    <property type="molecule type" value="Genomic_DNA"/>
</dbReference>
<dbReference type="PIRSF" id="PIRSF028188">
    <property type="entry name" value="Amdntrnsf_FN0238"/>
    <property type="match status" value="1"/>
</dbReference>
<protein>
    <submittedName>
        <fullName evidence="1">Amidinotransferase</fullName>
    </submittedName>
</protein>
<keyword evidence="1" id="KW-0808">Transferase</keyword>
<dbReference type="Pfam" id="PF19420">
    <property type="entry name" value="DDAH_eukar"/>
    <property type="match status" value="1"/>
</dbReference>
<dbReference type="STRING" id="1317122.ATO12_21265"/>
<name>A0A023BRR1_9FLAO</name>
<dbReference type="PANTHER" id="PTHR43224">
    <property type="entry name" value="AMIDINOTRANSFERASE"/>
    <property type="match status" value="1"/>
</dbReference>
<dbReference type="InterPro" id="IPR014541">
    <property type="entry name" value="Amdntrnsf_FN0238"/>
</dbReference>
<dbReference type="GO" id="GO:0016740">
    <property type="term" value="F:transferase activity"/>
    <property type="evidence" value="ECO:0007669"/>
    <property type="project" value="UniProtKB-KW"/>
</dbReference>